<keyword evidence="3" id="KW-1185">Reference proteome</keyword>
<dbReference type="Proteomes" id="UP000033140">
    <property type="component" value="Unassembled WGS sequence"/>
</dbReference>
<comment type="caution">
    <text evidence="2">The sequence shown here is derived from an EMBL/GenBank/DDBJ whole genome shotgun (WGS) entry which is preliminary data.</text>
</comment>
<dbReference type="AlphaFoldDB" id="A0A0E9NQL6"/>
<reference evidence="2 3" key="3">
    <citation type="journal article" date="2015" name="Genome Announc.">
        <title>Draft Genome Sequence of the Archiascomycetous Yeast Saitoella complicata.</title>
        <authorList>
            <person name="Yamauchi K."/>
            <person name="Kondo S."/>
            <person name="Hamamoto M."/>
            <person name="Takahashi Y."/>
            <person name="Ogura Y."/>
            <person name="Hayashi T."/>
            <person name="Nishida H."/>
        </authorList>
    </citation>
    <scope>NUCLEOTIDE SEQUENCE [LARGE SCALE GENOMIC DNA]</scope>
    <source>
        <strain evidence="2 3">NRRL Y-17804</strain>
    </source>
</reference>
<sequence>MLPMVTTMNITILAKPFQTIADTIVHGCTCCSDLNYPESTQPSFNAANVMRQINPPRRRDTDPDYELPAYDSSEFKPSASDEERLIDHDLRAVRELLQSNHEELMLANGGGDGSFTGDGVMLPPPAYKLPSRAPTYRSMRNSSIRSIAGRYSRLGRAEEQGTAQETVVEVAEEGFEAQDLR</sequence>
<gene>
    <name evidence="2" type="ORF">G7K_6174-t1</name>
</gene>
<dbReference type="EMBL" id="BACD03000059">
    <property type="protein sequence ID" value="GAO52088.1"/>
    <property type="molecule type" value="Genomic_DNA"/>
</dbReference>
<accession>A0A0E9NQL6</accession>
<evidence type="ECO:0000313" key="2">
    <source>
        <dbReference type="EMBL" id="GAO52088.1"/>
    </source>
</evidence>
<feature type="region of interest" description="Disordered" evidence="1">
    <location>
        <begin position="46"/>
        <end position="82"/>
    </location>
</feature>
<reference evidence="2 3" key="1">
    <citation type="journal article" date="2011" name="J. Gen. Appl. Microbiol.">
        <title>Draft genome sequencing of the enigmatic yeast Saitoella complicata.</title>
        <authorList>
            <person name="Nishida H."/>
            <person name="Hamamoto M."/>
            <person name="Sugiyama J."/>
        </authorList>
    </citation>
    <scope>NUCLEOTIDE SEQUENCE [LARGE SCALE GENOMIC DNA]</scope>
    <source>
        <strain evidence="2 3">NRRL Y-17804</strain>
    </source>
</reference>
<reference evidence="2 3" key="2">
    <citation type="journal article" date="2014" name="J. Gen. Appl. Microbiol.">
        <title>The early diverging ascomycetous budding yeast Saitoella complicata has three histone deacetylases belonging to the Clr6, Hos2, and Rpd3 lineages.</title>
        <authorList>
            <person name="Nishida H."/>
            <person name="Matsumoto T."/>
            <person name="Kondo S."/>
            <person name="Hamamoto M."/>
            <person name="Yoshikawa H."/>
        </authorList>
    </citation>
    <scope>NUCLEOTIDE SEQUENCE [LARGE SCALE GENOMIC DNA]</scope>
    <source>
        <strain evidence="2 3">NRRL Y-17804</strain>
    </source>
</reference>
<evidence type="ECO:0000313" key="3">
    <source>
        <dbReference type="Proteomes" id="UP000033140"/>
    </source>
</evidence>
<organism evidence="2 3">
    <name type="scientific">Saitoella complicata (strain BCRC 22490 / CBS 7301 / JCM 7358 / NBRC 10748 / NRRL Y-17804)</name>
    <dbReference type="NCBI Taxonomy" id="698492"/>
    <lineage>
        <taxon>Eukaryota</taxon>
        <taxon>Fungi</taxon>
        <taxon>Dikarya</taxon>
        <taxon>Ascomycota</taxon>
        <taxon>Taphrinomycotina</taxon>
        <taxon>Taphrinomycotina incertae sedis</taxon>
        <taxon>Saitoella</taxon>
    </lineage>
</organism>
<name>A0A0E9NQL6_SAICN</name>
<proteinExistence type="predicted"/>
<protein>
    <submittedName>
        <fullName evidence="2">Uncharacterized protein</fullName>
    </submittedName>
</protein>
<evidence type="ECO:0000256" key="1">
    <source>
        <dbReference type="SAM" id="MobiDB-lite"/>
    </source>
</evidence>